<evidence type="ECO:0008006" key="5">
    <source>
        <dbReference type="Google" id="ProtNLM"/>
    </source>
</evidence>
<dbReference type="AlphaFoldDB" id="A0A6S7B4K5"/>
<evidence type="ECO:0000313" key="3">
    <source>
        <dbReference type="EMBL" id="CAB3716808.1"/>
    </source>
</evidence>
<reference evidence="3 4" key="1">
    <citation type="submission" date="2020-04" db="EMBL/GenBank/DDBJ databases">
        <authorList>
            <person name="De Canck E."/>
        </authorList>
    </citation>
    <scope>NUCLEOTIDE SEQUENCE [LARGE SCALE GENOMIC DNA]</scope>
    <source>
        <strain evidence="3 4">LMG 26690</strain>
    </source>
</reference>
<feature type="signal peptide" evidence="2">
    <location>
        <begin position="1"/>
        <end position="28"/>
    </location>
</feature>
<protein>
    <recommendedName>
        <fullName evidence="5">Dystroglycan-type cadherin-like domain-containing protein</fullName>
    </recommendedName>
</protein>
<feature type="chain" id="PRO_5028831534" description="Dystroglycan-type cadherin-like domain-containing protein" evidence="2">
    <location>
        <begin position="29"/>
        <end position="368"/>
    </location>
</feature>
<evidence type="ECO:0000256" key="2">
    <source>
        <dbReference type="SAM" id="SignalP"/>
    </source>
</evidence>
<feature type="region of interest" description="Disordered" evidence="1">
    <location>
        <begin position="41"/>
        <end position="77"/>
    </location>
</feature>
<dbReference type="EMBL" id="CADIJM010000007">
    <property type="protein sequence ID" value="CAB3716808.1"/>
    <property type="molecule type" value="Genomic_DNA"/>
</dbReference>
<evidence type="ECO:0000256" key="1">
    <source>
        <dbReference type="SAM" id="MobiDB-lite"/>
    </source>
</evidence>
<keyword evidence="2" id="KW-0732">Signal</keyword>
<dbReference type="Proteomes" id="UP000494214">
    <property type="component" value="Unassembled WGS sequence"/>
</dbReference>
<dbReference type="InterPro" id="IPR013783">
    <property type="entry name" value="Ig-like_fold"/>
</dbReference>
<dbReference type="InterPro" id="IPR015919">
    <property type="entry name" value="Cadherin-like_sf"/>
</dbReference>
<accession>A0A6S7B4K5</accession>
<gene>
    <name evidence="3" type="ORF">LMG26690_03576</name>
</gene>
<dbReference type="SUPFAM" id="SSF49313">
    <property type="entry name" value="Cadherin-like"/>
    <property type="match status" value="1"/>
</dbReference>
<proteinExistence type="predicted"/>
<organism evidence="3 4">
    <name type="scientific">Achromobacter animicus</name>
    <dbReference type="NCBI Taxonomy" id="1389935"/>
    <lineage>
        <taxon>Bacteria</taxon>
        <taxon>Pseudomonadati</taxon>
        <taxon>Pseudomonadota</taxon>
        <taxon>Betaproteobacteria</taxon>
        <taxon>Burkholderiales</taxon>
        <taxon>Alcaligenaceae</taxon>
        <taxon>Achromobacter</taxon>
    </lineage>
</organism>
<keyword evidence="4" id="KW-1185">Reference proteome</keyword>
<sequence length="368" mass="37051">MNKKIISRFACLGAAVGLIAVTPGQAIAAEDFKPPVGKITQRAAPAKGAPSSGTKAPAASAATTGSQDITRARPAAVAPDKGLSITSGATLNSQLIRVRTSGGTGALNFRLLDTSGKPAELPAGLVFGSDGSLSGAAPSVASPKTLTYLIQVEDSGGGKASRTVQLTINPPLNVEGGSIQATAGGRIKSPVKFINVSGGTGNYAVSYSNPDGSAMRMPSGLVLDGSGRVSGAVPKSLEKMAGLTATISDEGGARVSIPVDFNLAPALEVSTLPIELTAGATMPSAVPVVNATGGSGAVRYTLFDKDGTTPARLPEGLQFDEATGTLRGLVPPTPQEGRYVVLAQDAGGGEASARFEWKINPQLQISFE</sequence>
<evidence type="ECO:0000313" key="4">
    <source>
        <dbReference type="Proteomes" id="UP000494214"/>
    </source>
</evidence>
<dbReference type="Gene3D" id="2.60.40.10">
    <property type="entry name" value="Immunoglobulins"/>
    <property type="match status" value="2"/>
</dbReference>
<name>A0A6S7B4K5_9BURK</name>
<dbReference type="GO" id="GO:0005509">
    <property type="term" value="F:calcium ion binding"/>
    <property type="evidence" value="ECO:0007669"/>
    <property type="project" value="InterPro"/>
</dbReference>
<dbReference type="Pfam" id="PF05345">
    <property type="entry name" value="He_PIG"/>
    <property type="match status" value="2"/>
</dbReference>
<dbReference type="GO" id="GO:0016020">
    <property type="term" value="C:membrane"/>
    <property type="evidence" value="ECO:0007669"/>
    <property type="project" value="InterPro"/>
</dbReference>